<protein>
    <recommendedName>
        <fullName evidence="4">TPM domain-containing protein</fullName>
    </recommendedName>
</protein>
<dbReference type="RefSeq" id="WP_147158586.1">
    <property type="nucleotide sequence ID" value="NZ_BJYR01000007.1"/>
</dbReference>
<evidence type="ECO:0000313" key="3">
    <source>
        <dbReference type="Proteomes" id="UP000321464"/>
    </source>
</evidence>
<keyword evidence="1" id="KW-0472">Membrane</keyword>
<evidence type="ECO:0008006" key="4">
    <source>
        <dbReference type="Google" id="ProtNLM"/>
    </source>
</evidence>
<dbReference type="EMBL" id="BJYR01000007">
    <property type="protein sequence ID" value="GEN99231.1"/>
    <property type="molecule type" value="Genomic_DNA"/>
</dbReference>
<gene>
    <name evidence="2" type="ORF">NSE01_10640</name>
</gene>
<name>A0A512AHR0_9SPHN</name>
<evidence type="ECO:0000313" key="2">
    <source>
        <dbReference type="EMBL" id="GEN99231.1"/>
    </source>
</evidence>
<dbReference type="Gene3D" id="3.10.310.50">
    <property type="match status" value="1"/>
</dbReference>
<proteinExistence type="predicted"/>
<dbReference type="PANTHER" id="PTHR30373:SF8">
    <property type="entry name" value="BLL7265 PROTEIN"/>
    <property type="match status" value="1"/>
</dbReference>
<comment type="caution">
    <text evidence="2">The sequence shown here is derived from an EMBL/GenBank/DDBJ whole genome shotgun (WGS) entry which is preliminary data.</text>
</comment>
<feature type="transmembrane region" description="Helical" evidence="1">
    <location>
        <begin position="40"/>
        <end position="62"/>
    </location>
</feature>
<organism evidence="2 3">
    <name type="scientific">Novosphingobium sediminis</name>
    <dbReference type="NCBI Taxonomy" id="707214"/>
    <lineage>
        <taxon>Bacteria</taxon>
        <taxon>Pseudomonadati</taxon>
        <taxon>Pseudomonadota</taxon>
        <taxon>Alphaproteobacteria</taxon>
        <taxon>Sphingomonadales</taxon>
        <taxon>Sphingomonadaceae</taxon>
        <taxon>Novosphingobium</taxon>
    </lineage>
</organism>
<reference evidence="2 3" key="1">
    <citation type="submission" date="2019-07" db="EMBL/GenBank/DDBJ databases">
        <title>Whole genome shotgun sequence of Novosphingobium sediminis NBRC 106119.</title>
        <authorList>
            <person name="Hosoyama A."/>
            <person name="Uohara A."/>
            <person name="Ohji S."/>
            <person name="Ichikawa N."/>
        </authorList>
    </citation>
    <scope>NUCLEOTIDE SEQUENCE [LARGE SCALE GENOMIC DNA]</scope>
    <source>
        <strain evidence="2 3">NBRC 106119</strain>
    </source>
</reference>
<keyword evidence="1" id="KW-0812">Transmembrane</keyword>
<keyword evidence="1" id="KW-1133">Transmembrane helix</keyword>
<feature type="transmembrane region" description="Helical" evidence="1">
    <location>
        <begin position="82"/>
        <end position="103"/>
    </location>
</feature>
<keyword evidence="3" id="KW-1185">Reference proteome</keyword>
<dbReference type="AlphaFoldDB" id="A0A512AHR0"/>
<evidence type="ECO:0000256" key="1">
    <source>
        <dbReference type="SAM" id="Phobius"/>
    </source>
</evidence>
<sequence>MLTEQDRKQIAEAVSAAEARSAGEIVTIVTPQSDAYRDVALAWSISIALLALAALELAPNFYLGLIERVLGLWAHEWTPRQVFGIALTVAALKFLGMLLIMAWRPLRLALTPAPIKAARVHARALTCFRIGAEGRTTGRTGILIYLSLAEHRAEIIADEAIASKVAPEVWGDAMHALLGPIRAGHVGEGMVAAIGKVGTVLAEHLPRADDDENELPDRVIEV</sequence>
<dbReference type="Proteomes" id="UP000321464">
    <property type="component" value="Unassembled WGS sequence"/>
</dbReference>
<dbReference type="OrthoDB" id="5825388at2"/>
<dbReference type="PANTHER" id="PTHR30373">
    <property type="entry name" value="UPF0603 PROTEIN YGCG"/>
    <property type="match status" value="1"/>
</dbReference>
<accession>A0A512AHR0</accession>